<dbReference type="AlphaFoldDB" id="A0AAV1SXH3"/>
<comment type="caution">
    <text evidence="1">The sequence shown here is derived from an EMBL/GenBank/DDBJ whole genome shotgun (WGS) entry which is preliminary data.</text>
</comment>
<evidence type="ECO:0000313" key="1">
    <source>
        <dbReference type="EMBL" id="CAK7357573.1"/>
    </source>
</evidence>
<accession>A0AAV1SXH3</accession>
<proteinExistence type="predicted"/>
<organism evidence="1 2">
    <name type="scientific">Dovyalis caffra</name>
    <dbReference type="NCBI Taxonomy" id="77055"/>
    <lineage>
        <taxon>Eukaryota</taxon>
        <taxon>Viridiplantae</taxon>
        <taxon>Streptophyta</taxon>
        <taxon>Embryophyta</taxon>
        <taxon>Tracheophyta</taxon>
        <taxon>Spermatophyta</taxon>
        <taxon>Magnoliopsida</taxon>
        <taxon>eudicotyledons</taxon>
        <taxon>Gunneridae</taxon>
        <taxon>Pentapetalae</taxon>
        <taxon>rosids</taxon>
        <taxon>fabids</taxon>
        <taxon>Malpighiales</taxon>
        <taxon>Salicaceae</taxon>
        <taxon>Flacourtieae</taxon>
        <taxon>Dovyalis</taxon>
    </lineage>
</organism>
<dbReference type="Proteomes" id="UP001314170">
    <property type="component" value="Unassembled WGS sequence"/>
</dbReference>
<evidence type="ECO:0000313" key="2">
    <source>
        <dbReference type="Proteomes" id="UP001314170"/>
    </source>
</evidence>
<reference evidence="1 2" key="1">
    <citation type="submission" date="2024-01" db="EMBL/GenBank/DDBJ databases">
        <authorList>
            <person name="Waweru B."/>
        </authorList>
    </citation>
    <scope>NUCLEOTIDE SEQUENCE [LARGE SCALE GENOMIC DNA]</scope>
</reference>
<keyword evidence="2" id="KW-1185">Reference proteome</keyword>
<gene>
    <name evidence="1" type="ORF">DCAF_LOCUS27862</name>
</gene>
<name>A0AAV1SXH3_9ROSI</name>
<sequence length="54" mass="6242">MDKYLSARFSRLTYSHKTAEVDSNTIHNKLMTNVADQNGKPIQIDLERHKIRVG</sequence>
<protein>
    <submittedName>
        <fullName evidence="1">Uncharacterized protein</fullName>
    </submittedName>
</protein>
<dbReference type="EMBL" id="CAWUPB010001199">
    <property type="protein sequence ID" value="CAK7357573.1"/>
    <property type="molecule type" value="Genomic_DNA"/>
</dbReference>